<feature type="compositionally biased region" description="Polar residues" evidence="1">
    <location>
        <begin position="107"/>
        <end position="127"/>
    </location>
</feature>
<dbReference type="Pfam" id="PF08123">
    <property type="entry name" value="DOT1"/>
    <property type="match status" value="1"/>
</dbReference>
<protein>
    <recommendedName>
        <fullName evidence="2">DOT1 domain-containing protein</fullName>
    </recommendedName>
</protein>
<feature type="compositionally biased region" description="Basic and acidic residues" evidence="1">
    <location>
        <begin position="132"/>
        <end position="146"/>
    </location>
</feature>
<feature type="compositionally biased region" description="Basic residues" evidence="1">
    <location>
        <begin position="1"/>
        <end position="14"/>
    </location>
</feature>
<proteinExistence type="predicted"/>
<dbReference type="GO" id="GO:0031151">
    <property type="term" value="F:histone H3K79 methyltransferase activity"/>
    <property type="evidence" value="ECO:0007669"/>
    <property type="project" value="InterPro"/>
</dbReference>
<evidence type="ECO:0000259" key="2">
    <source>
        <dbReference type="Pfam" id="PF08123"/>
    </source>
</evidence>
<gene>
    <name evidence="3" type="ORF">POBO1169_LOCUS2617</name>
</gene>
<dbReference type="EMBL" id="HBFA01005109">
    <property type="protein sequence ID" value="CAD8652693.1"/>
    <property type="molecule type" value="Transcribed_RNA"/>
</dbReference>
<evidence type="ECO:0000313" key="3">
    <source>
        <dbReference type="EMBL" id="CAD8652693.1"/>
    </source>
</evidence>
<dbReference type="InterPro" id="IPR025789">
    <property type="entry name" value="DOT1_dom"/>
</dbReference>
<feature type="region of interest" description="Disordered" evidence="1">
    <location>
        <begin position="1"/>
        <end position="26"/>
    </location>
</feature>
<evidence type="ECO:0000256" key="1">
    <source>
        <dbReference type="SAM" id="MobiDB-lite"/>
    </source>
</evidence>
<feature type="domain" description="DOT1" evidence="2">
    <location>
        <begin position="184"/>
        <end position="238"/>
    </location>
</feature>
<organism evidence="3">
    <name type="scientific">Pyramimonas obovata</name>
    <dbReference type="NCBI Taxonomy" id="1411642"/>
    <lineage>
        <taxon>Eukaryota</taxon>
        <taxon>Viridiplantae</taxon>
        <taxon>Chlorophyta</taxon>
        <taxon>Pyramimonadophyceae</taxon>
        <taxon>Pyramimonadales</taxon>
        <taxon>Pyramimonadaceae</taxon>
        <taxon>Pyramimonas</taxon>
        <taxon>Pyramimonas incertae sedis</taxon>
    </lineage>
</organism>
<dbReference type="InterPro" id="IPR029063">
    <property type="entry name" value="SAM-dependent_MTases_sf"/>
</dbReference>
<sequence>MTRASTRHQKHGGRKNSGSSMKQAHIGGGLLGFQATKRRAALPAKKGKEEGLTKSGLAPEGGAGETEALFKTETVKVDALIKRVYRKLDQKSYLVWGLTSDWMVSSNKNASSTRTSSRLQALGSENNGGIAKRVEDGATDSNRDDASEGYGEMTAGSVERMLLVLQRIHEHVPAKLLPRGRSADQWALTRESSFIDIGSGYGKVVFHAALAVGTARAYGVEYVQSRHDIAAQVLAEYTGGGGDLGEEARERIGRLGFACQDATANSWIDFSHVYMYDKVFSDKTVERLAAILNRSKAVRVLVSYKRHELWYRLGLSKSFVEVTSITMNTTGSQNFRCHVFVKVD</sequence>
<reference evidence="3" key="1">
    <citation type="submission" date="2021-01" db="EMBL/GenBank/DDBJ databases">
        <authorList>
            <person name="Corre E."/>
            <person name="Pelletier E."/>
            <person name="Niang G."/>
            <person name="Scheremetjew M."/>
            <person name="Finn R."/>
            <person name="Kale V."/>
            <person name="Holt S."/>
            <person name="Cochrane G."/>
            <person name="Meng A."/>
            <person name="Brown T."/>
            <person name="Cohen L."/>
        </authorList>
    </citation>
    <scope>NUCLEOTIDE SEQUENCE</scope>
    <source>
        <strain evidence="3">CCMP722</strain>
    </source>
</reference>
<feature type="region of interest" description="Disordered" evidence="1">
    <location>
        <begin position="40"/>
        <end position="63"/>
    </location>
</feature>
<accession>A0A7S0MVP3</accession>
<name>A0A7S0MVP3_9CHLO</name>
<feature type="region of interest" description="Disordered" evidence="1">
    <location>
        <begin position="107"/>
        <end position="150"/>
    </location>
</feature>
<dbReference type="AlphaFoldDB" id="A0A7S0MVP3"/>
<dbReference type="Gene3D" id="3.40.50.150">
    <property type="entry name" value="Vaccinia Virus protein VP39"/>
    <property type="match status" value="1"/>
</dbReference>
<dbReference type="SUPFAM" id="SSF53335">
    <property type="entry name" value="S-adenosyl-L-methionine-dependent methyltransferases"/>
    <property type="match status" value="1"/>
</dbReference>